<dbReference type="InterPro" id="IPR028002">
    <property type="entry name" value="Myb_DNA-bind_5"/>
</dbReference>
<dbReference type="Pfam" id="PF13873">
    <property type="entry name" value="Myb_DNA-bind_5"/>
    <property type="match status" value="1"/>
</dbReference>
<keyword evidence="9" id="KW-1185">Reference proteome</keyword>
<feature type="region of interest" description="Disordered" evidence="6">
    <location>
        <begin position="124"/>
        <end position="152"/>
    </location>
</feature>
<comment type="subunit">
    <text evidence="1">Self-associates forming complexes of several hundred monomers.</text>
</comment>
<evidence type="ECO:0000256" key="3">
    <source>
        <dbReference type="ARBA" id="ARBA00023015"/>
    </source>
</evidence>
<evidence type="ECO:0000256" key="1">
    <source>
        <dbReference type="ARBA" id="ARBA00011764"/>
    </source>
</evidence>
<evidence type="ECO:0000256" key="2">
    <source>
        <dbReference type="ARBA" id="ARBA00016807"/>
    </source>
</evidence>
<comment type="function">
    <text evidence="5">Involved in transvection phenomena (= synapsis-dependent gene expression), where the synaptic pairing of chromosomes carrying genes with which zeste interacts influences the expression of these genes. Zeste binds to DNA and stimulates transcription from a nearby promoter.</text>
</comment>
<evidence type="ECO:0000313" key="8">
    <source>
        <dbReference type="EMBL" id="CAH2093178.1"/>
    </source>
</evidence>
<keyword evidence="4" id="KW-0804">Transcription</keyword>
<feature type="domain" description="Myb/SANT-like DNA-binding" evidence="7">
    <location>
        <begin position="12"/>
        <end position="84"/>
    </location>
</feature>
<reference evidence="8" key="1">
    <citation type="submission" date="2022-03" db="EMBL/GenBank/DDBJ databases">
        <authorList>
            <person name="Tunstrom K."/>
        </authorList>
    </citation>
    <scope>NUCLEOTIDE SEQUENCE</scope>
</reference>
<name>A0AAU9U1T4_EUPED</name>
<gene>
    <name evidence="8" type="ORF">EEDITHA_LOCUS8871</name>
</gene>
<dbReference type="AlphaFoldDB" id="A0AAU9U1T4"/>
<proteinExistence type="predicted"/>
<evidence type="ECO:0000313" key="9">
    <source>
        <dbReference type="Proteomes" id="UP001153954"/>
    </source>
</evidence>
<evidence type="ECO:0000256" key="6">
    <source>
        <dbReference type="SAM" id="MobiDB-lite"/>
    </source>
</evidence>
<accession>A0AAU9U1T4</accession>
<evidence type="ECO:0000256" key="4">
    <source>
        <dbReference type="ARBA" id="ARBA00023163"/>
    </source>
</evidence>
<comment type="caution">
    <text evidence="8">The sequence shown here is derived from an EMBL/GenBank/DDBJ whole genome shotgun (WGS) entry which is preliminary data.</text>
</comment>
<sequence length="233" mass="27068">MEGRKRQRCVYVTARQKKKLIELMSNHPELISCKVTQDFNYKDSQKLWQNIANECNAIPGARKTWRQWRKTWHDIRSKIKKKQAEPNGELPISTIILSAAEQDALGIKTSSPTEEYQDTTEFVPLSDNQNDNFKDELSEPSMSEPEPESPLEPKVFNVTEQKSTKLKLKGSKHSSKHANNCFLNCDLITVQEQRKIQIKEDYLNFKKDYLKQKLKLLKEQTEALKSIAKELSK</sequence>
<dbReference type="Proteomes" id="UP001153954">
    <property type="component" value="Unassembled WGS sequence"/>
</dbReference>
<organism evidence="8 9">
    <name type="scientific">Euphydryas editha</name>
    <name type="common">Edith's checkerspot</name>
    <dbReference type="NCBI Taxonomy" id="104508"/>
    <lineage>
        <taxon>Eukaryota</taxon>
        <taxon>Metazoa</taxon>
        <taxon>Ecdysozoa</taxon>
        <taxon>Arthropoda</taxon>
        <taxon>Hexapoda</taxon>
        <taxon>Insecta</taxon>
        <taxon>Pterygota</taxon>
        <taxon>Neoptera</taxon>
        <taxon>Endopterygota</taxon>
        <taxon>Lepidoptera</taxon>
        <taxon>Glossata</taxon>
        <taxon>Ditrysia</taxon>
        <taxon>Papilionoidea</taxon>
        <taxon>Nymphalidae</taxon>
        <taxon>Nymphalinae</taxon>
        <taxon>Euphydryas</taxon>
    </lineage>
</organism>
<evidence type="ECO:0000259" key="7">
    <source>
        <dbReference type="Pfam" id="PF13873"/>
    </source>
</evidence>
<protein>
    <recommendedName>
        <fullName evidence="2">Regulatory protein zeste</fullName>
    </recommendedName>
</protein>
<dbReference type="EMBL" id="CAKOGL010000012">
    <property type="protein sequence ID" value="CAH2093178.1"/>
    <property type="molecule type" value="Genomic_DNA"/>
</dbReference>
<keyword evidence="3" id="KW-0805">Transcription regulation</keyword>
<evidence type="ECO:0000256" key="5">
    <source>
        <dbReference type="ARBA" id="ARBA00025466"/>
    </source>
</evidence>